<evidence type="ECO:0000256" key="2">
    <source>
        <dbReference type="ARBA" id="ARBA00022729"/>
    </source>
</evidence>
<evidence type="ECO:0000256" key="3">
    <source>
        <dbReference type="ARBA" id="ARBA00023136"/>
    </source>
</evidence>
<evidence type="ECO:0000313" key="7">
    <source>
        <dbReference type="Proteomes" id="UP001356427"/>
    </source>
</evidence>
<dbReference type="Gene3D" id="2.60.40.10">
    <property type="entry name" value="Immunoglobulins"/>
    <property type="match status" value="2"/>
</dbReference>
<protein>
    <recommendedName>
        <fullName evidence="5">Ig-like domain-containing protein</fullName>
    </recommendedName>
</protein>
<feature type="domain" description="Ig-like" evidence="5">
    <location>
        <begin position="78"/>
        <end position="139"/>
    </location>
</feature>
<dbReference type="PROSITE" id="PS50835">
    <property type="entry name" value="IG_LIKE"/>
    <property type="match status" value="1"/>
</dbReference>
<dbReference type="PANTHER" id="PTHR12080:SF134">
    <property type="entry name" value="CD48 ANTIGEN"/>
    <property type="match status" value="1"/>
</dbReference>
<proteinExistence type="predicted"/>
<dbReference type="EMBL" id="JAGTTL010000017">
    <property type="protein sequence ID" value="KAK6309759.1"/>
    <property type="molecule type" value="Genomic_DNA"/>
</dbReference>
<reference evidence="6 7" key="1">
    <citation type="submission" date="2021-04" db="EMBL/GenBank/DDBJ databases">
        <authorList>
            <person name="De Guttry C."/>
            <person name="Zahm M."/>
            <person name="Klopp C."/>
            <person name="Cabau C."/>
            <person name="Louis A."/>
            <person name="Berthelot C."/>
            <person name="Parey E."/>
            <person name="Roest Crollius H."/>
            <person name="Montfort J."/>
            <person name="Robinson-Rechavi M."/>
            <person name="Bucao C."/>
            <person name="Bouchez O."/>
            <person name="Gislard M."/>
            <person name="Lluch J."/>
            <person name="Milhes M."/>
            <person name="Lampietro C."/>
            <person name="Lopez Roques C."/>
            <person name="Donnadieu C."/>
            <person name="Braasch I."/>
            <person name="Desvignes T."/>
            <person name="Postlethwait J."/>
            <person name="Bobe J."/>
            <person name="Wedekind C."/>
            <person name="Guiguen Y."/>
        </authorList>
    </citation>
    <scope>NUCLEOTIDE SEQUENCE [LARGE SCALE GENOMIC DNA]</scope>
    <source>
        <strain evidence="6">Cs_M1</strain>
        <tissue evidence="6">Blood</tissue>
    </source>
</reference>
<dbReference type="GO" id="GO:0016020">
    <property type="term" value="C:membrane"/>
    <property type="evidence" value="ECO:0007669"/>
    <property type="project" value="UniProtKB-SubCell"/>
</dbReference>
<keyword evidence="7" id="KW-1185">Reference proteome</keyword>
<evidence type="ECO:0000256" key="4">
    <source>
        <dbReference type="ARBA" id="ARBA00023180"/>
    </source>
</evidence>
<dbReference type="PANTHER" id="PTHR12080">
    <property type="entry name" value="SIGNALING LYMPHOCYTIC ACTIVATION MOLECULE"/>
    <property type="match status" value="1"/>
</dbReference>
<dbReference type="InterPro" id="IPR015631">
    <property type="entry name" value="CD2/SLAM_rcpt"/>
</dbReference>
<keyword evidence="4" id="KW-0325">Glycoprotein</keyword>
<dbReference type="InterPro" id="IPR007110">
    <property type="entry name" value="Ig-like_dom"/>
</dbReference>
<gene>
    <name evidence="6" type="ORF">J4Q44_G00196400</name>
</gene>
<dbReference type="SUPFAM" id="SSF48726">
    <property type="entry name" value="Immunoglobulin"/>
    <property type="match status" value="2"/>
</dbReference>
<sequence>MSGYIEDILWKHNGNKVVVFDGSQNRDYGRYKHRIILDWHTGELTISGLTDADSGSYLLEGVMNGKLQDSHHDIKVIENMDRTLLCSADLQPLTQFIWRSPGRSESPGPKLFIPGGENQESVYTCVVKNPVSEKTAEFNLKDCNTEKGMST</sequence>
<keyword evidence="2" id="KW-0732">Signal</keyword>
<organism evidence="6 7">
    <name type="scientific">Coregonus suidteri</name>
    <dbReference type="NCBI Taxonomy" id="861788"/>
    <lineage>
        <taxon>Eukaryota</taxon>
        <taxon>Metazoa</taxon>
        <taxon>Chordata</taxon>
        <taxon>Craniata</taxon>
        <taxon>Vertebrata</taxon>
        <taxon>Euteleostomi</taxon>
        <taxon>Actinopterygii</taxon>
        <taxon>Neopterygii</taxon>
        <taxon>Teleostei</taxon>
        <taxon>Protacanthopterygii</taxon>
        <taxon>Salmoniformes</taxon>
        <taxon>Salmonidae</taxon>
        <taxon>Coregoninae</taxon>
        <taxon>Coregonus</taxon>
    </lineage>
</organism>
<evidence type="ECO:0000259" key="5">
    <source>
        <dbReference type="PROSITE" id="PS50835"/>
    </source>
</evidence>
<name>A0AAN8LI21_9TELE</name>
<evidence type="ECO:0000256" key="1">
    <source>
        <dbReference type="ARBA" id="ARBA00004370"/>
    </source>
</evidence>
<keyword evidence="3" id="KW-0472">Membrane</keyword>
<comment type="subcellular location">
    <subcellularLocation>
        <location evidence="1">Membrane</location>
    </subcellularLocation>
</comment>
<accession>A0AAN8LI21</accession>
<dbReference type="InterPro" id="IPR013783">
    <property type="entry name" value="Ig-like_fold"/>
</dbReference>
<comment type="caution">
    <text evidence="6">The sequence shown here is derived from an EMBL/GenBank/DDBJ whole genome shotgun (WGS) entry which is preliminary data.</text>
</comment>
<dbReference type="AlphaFoldDB" id="A0AAN8LI21"/>
<evidence type="ECO:0000313" key="6">
    <source>
        <dbReference type="EMBL" id="KAK6309759.1"/>
    </source>
</evidence>
<dbReference type="InterPro" id="IPR036179">
    <property type="entry name" value="Ig-like_dom_sf"/>
</dbReference>
<dbReference type="Proteomes" id="UP001356427">
    <property type="component" value="Unassembled WGS sequence"/>
</dbReference>